<evidence type="ECO:0000256" key="4">
    <source>
        <dbReference type="ARBA" id="ARBA00022729"/>
    </source>
</evidence>
<dbReference type="Gene3D" id="3.80.10.10">
    <property type="entry name" value="Ribonuclease Inhibitor"/>
    <property type="match status" value="1"/>
</dbReference>
<dbReference type="InterPro" id="IPR024788">
    <property type="entry name" value="Malectin-like_Carb-bd_dom"/>
</dbReference>
<name>A0AAN7E4L1_QUERU</name>
<protein>
    <submittedName>
        <fullName evidence="11">Uncharacterized protein</fullName>
    </submittedName>
</protein>
<evidence type="ECO:0000256" key="1">
    <source>
        <dbReference type="ARBA" id="ARBA00004167"/>
    </source>
</evidence>
<evidence type="ECO:0000256" key="5">
    <source>
        <dbReference type="ARBA" id="ARBA00022737"/>
    </source>
</evidence>
<evidence type="ECO:0000256" key="8">
    <source>
        <dbReference type="SAM" id="SignalP"/>
    </source>
</evidence>
<sequence>MCLSIFLLWLASIPLSLCANSLSIPDVRGFLLNCGADPSDEVITNGVKYISDVGFTSSGNRTHLKASNLLPILTTLRYFPDPTARKYCYEIPVIKGGKYLLRTTYYYGRFDGGKEPPVFDQIVDGTKWSIVNTTEDHANGLSSFYELVVVAMGKMLSVCLARNEKTVSSPFISALELEFLEDSLYNTTDFGKYALSTVARSSFGSEEDMIGYPDDQFNRLWQPFLDKNPVVTSHSNVASSDFWNLPPTQAFSTAISTSEVKKLQIMWPPVMLPNTSYYISLYFQDNRTPSPYSWRVFDVSLNGREFFINLNATTNGVTVYSTQWPLSGQTEIVLTPADGMLVGPLINAGEVFQIVPLGGRTLTRDVVAMEKLARSFNNPPSDWSGDPCLPKENSWTGVTCSIWGKFARVIAVNLTNTGLSGSLSSSIDKLTALTHLWLGGNNLSGKIPEMSSLKALQTLNLENNKFEGEIPQSLGLLPKLHELYLQNNNLDTRIPTTLQNRKDMDILVSS</sequence>
<dbReference type="SUPFAM" id="SSF52058">
    <property type="entry name" value="L domain-like"/>
    <property type="match status" value="1"/>
</dbReference>
<dbReference type="FunFam" id="3.80.10.10:FF:000129">
    <property type="entry name" value="Leucine-rich repeat receptor-like kinase"/>
    <property type="match status" value="1"/>
</dbReference>
<evidence type="ECO:0000256" key="7">
    <source>
        <dbReference type="ARBA" id="ARBA00023136"/>
    </source>
</evidence>
<dbReference type="Pfam" id="PF12819">
    <property type="entry name" value="Malectin_like"/>
    <property type="match status" value="1"/>
</dbReference>
<proteinExistence type="predicted"/>
<evidence type="ECO:0000256" key="3">
    <source>
        <dbReference type="ARBA" id="ARBA00022692"/>
    </source>
</evidence>
<keyword evidence="12" id="KW-1185">Reference proteome</keyword>
<evidence type="ECO:0000313" key="11">
    <source>
        <dbReference type="EMBL" id="KAK4563099.1"/>
    </source>
</evidence>
<dbReference type="GO" id="GO:0016020">
    <property type="term" value="C:membrane"/>
    <property type="evidence" value="ECO:0007669"/>
    <property type="project" value="UniProtKB-SubCell"/>
</dbReference>
<feature type="signal peptide" evidence="8">
    <location>
        <begin position="1"/>
        <end position="18"/>
    </location>
</feature>
<keyword evidence="2" id="KW-0433">Leucine-rich repeat</keyword>
<dbReference type="AlphaFoldDB" id="A0AAN7E4L1"/>
<comment type="subcellular location">
    <subcellularLocation>
        <location evidence="1">Membrane</location>
        <topology evidence="1">Single-pass membrane protein</topology>
    </subcellularLocation>
</comment>
<keyword evidence="5" id="KW-0677">Repeat</keyword>
<dbReference type="Proteomes" id="UP001324115">
    <property type="component" value="Unassembled WGS sequence"/>
</dbReference>
<dbReference type="EMBL" id="JAXUIC010000011">
    <property type="protein sequence ID" value="KAK4563099.1"/>
    <property type="molecule type" value="Genomic_DNA"/>
</dbReference>
<dbReference type="InterPro" id="IPR032675">
    <property type="entry name" value="LRR_dom_sf"/>
</dbReference>
<evidence type="ECO:0000259" key="9">
    <source>
        <dbReference type="Pfam" id="PF08263"/>
    </source>
</evidence>
<dbReference type="Pfam" id="PF00560">
    <property type="entry name" value="LRR_1"/>
    <property type="match status" value="3"/>
</dbReference>
<organism evidence="11 12">
    <name type="scientific">Quercus rubra</name>
    <name type="common">Northern red oak</name>
    <name type="synonym">Quercus borealis</name>
    <dbReference type="NCBI Taxonomy" id="3512"/>
    <lineage>
        <taxon>Eukaryota</taxon>
        <taxon>Viridiplantae</taxon>
        <taxon>Streptophyta</taxon>
        <taxon>Embryophyta</taxon>
        <taxon>Tracheophyta</taxon>
        <taxon>Spermatophyta</taxon>
        <taxon>Magnoliopsida</taxon>
        <taxon>eudicotyledons</taxon>
        <taxon>Gunneridae</taxon>
        <taxon>Pentapetalae</taxon>
        <taxon>rosids</taxon>
        <taxon>fabids</taxon>
        <taxon>Fagales</taxon>
        <taxon>Fagaceae</taxon>
        <taxon>Quercus</taxon>
    </lineage>
</organism>
<dbReference type="PANTHER" id="PTHR45631">
    <property type="entry name" value="OS07G0107800 PROTEIN-RELATED"/>
    <property type="match status" value="1"/>
</dbReference>
<dbReference type="PANTHER" id="PTHR45631:SF45">
    <property type="entry name" value="LEUCINE-RICH REPEAT (LRR) FAMILY PROTEIN"/>
    <property type="match status" value="1"/>
</dbReference>
<keyword evidence="7" id="KW-0472">Membrane</keyword>
<accession>A0AAN7E4L1</accession>
<keyword evidence="6" id="KW-1133">Transmembrane helix</keyword>
<reference evidence="11 12" key="1">
    <citation type="journal article" date="2023" name="G3 (Bethesda)">
        <title>A haplotype-resolved chromosome-scale genome for Quercus rubra L. provides insights into the genetics of adaptive traits for red oak species.</title>
        <authorList>
            <person name="Kapoor B."/>
            <person name="Jenkins J."/>
            <person name="Schmutz J."/>
            <person name="Zhebentyayeva T."/>
            <person name="Kuelheim C."/>
            <person name="Coggeshall M."/>
            <person name="Heim C."/>
            <person name="Lasky J.R."/>
            <person name="Leites L."/>
            <person name="Islam-Faridi N."/>
            <person name="Romero-Severson J."/>
            <person name="DeLeo V.L."/>
            <person name="Lucas S.M."/>
            <person name="Lazic D."/>
            <person name="Gailing O."/>
            <person name="Carlson J."/>
            <person name="Staton M."/>
        </authorList>
    </citation>
    <scope>NUCLEOTIDE SEQUENCE [LARGE SCALE GENOMIC DNA]</scope>
    <source>
        <strain evidence="11">Pseudo-F2</strain>
    </source>
</reference>
<dbReference type="InterPro" id="IPR001611">
    <property type="entry name" value="Leu-rich_rpt"/>
</dbReference>
<keyword evidence="3" id="KW-0812">Transmembrane</keyword>
<dbReference type="Pfam" id="PF08263">
    <property type="entry name" value="LRRNT_2"/>
    <property type="match status" value="1"/>
</dbReference>
<evidence type="ECO:0000256" key="6">
    <source>
        <dbReference type="ARBA" id="ARBA00022989"/>
    </source>
</evidence>
<comment type="caution">
    <text evidence="11">The sequence shown here is derived from an EMBL/GenBank/DDBJ whole genome shotgun (WGS) entry which is preliminary data.</text>
</comment>
<evidence type="ECO:0000259" key="10">
    <source>
        <dbReference type="Pfam" id="PF12819"/>
    </source>
</evidence>
<feature type="domain" description="Malectin-like" evidence="10">
    <location>
        <begin position="32"/>
        <end position="354"/>
    </location>
</feature>
<feature type="domain" description="Leucine-rich repeat-containing N-terminal plant-type" evidence="9">
    <location>
        <begin position="365"/>
        <end position="401"/>
    </location>
</feature>
<gene>
    <name evidence="11" type="ORF">RGQ29_005557</name>
</gene>
<dbReference type="InterPro" id="IPR013210">
    <property type="entry name" value="LRR_N_plant-typ"/>
</dbReference>
<dbReference type="PROSITE" id="PS51450">
    <property type="entry name" value="LRR"/>
    <property type="match status" value="1"/>
</dbReference>
<evidence type="ECO:0000313" key="12">
    <source>
        <dbReference type="Proteomes" id="UP001324115"/>
    </source>
</evidence>
<evidence type="ECO:0000256" key="2">
    <source>
        <dbReference type="ARBA" id="ARBA00022614"/>
    </source>
</evidence>
<keyword evidence="4 8" id="KW-0732">Signal</keyword>
<feature type="chain" id="PRO_5043030291" evidence="8">
    <location>
        <begin position="19"/>
        <end position="510"/>
    </location>
</feature>